<dbReference type="Proteomes" id="UP000826271">
    <property type="component" value="Unassembled WGS sequence"/>
</dbReference>
<keyword evidence="5" id="KW-0479">Metal-binding</keyword>
<evidence type="ECO:0000256" key="1">
    <source>
        <dbReference type="ARBA" id="ARBA00001968"/>
    </source>
</evidence>
<dbReference type="AlphaFoldDB" id="A0AAV6XPV0"/>
<keyword evidence="6" id="KW-0378">Hydrolase</keyword>
<organism evidence="9 10">
    <name type="scientific">Buddleja alternifolia</name>
    <dbReference type="NCBI Taxonomy" id="168488"/>
    <lineage>
        <taxon>Eukaryota</taxon>
        <taxon>Viridiplantae</taxon>
        <taxon>Streptophyta</taxon>
        <taxon>Embryophyta</taxon>
        <taxon>Tracheophyta</taxon>
        <taxon>Spermatophyta</taxon>
        <taxon>Magnoliopsida</taxon>
        <taxon>eudicotyledons</taxon>
        <taxon>Gunneridae</taxon>
        <taxon>Pentapetalae</taxon>
        <taxon>asterids</taxon>
        <taxon>lamiids</taxon>
        <taxon>Lamiales</taxon>
        <taxon>Scrophulariaceae</taxon>
        <taxon>Buddlejeae</taxon>
        <taxon>Buddleja</taxon>
    </lineage>
</organism>
<evidence type="ECO:0000313" key="10">
    <source>
        <dbReference type="Proteomes" id="UP000826271"/>
    </source>
</evidence>
<dbReference type="GO" id="GO:0004518">
    <property type="term" value="F:nuclease activity"/>
    <property type="evidence" value="ECO:0007669"/>
    <property type="project" value="UniProtKB-KW"/>
</dbReference>
<dbReference type="PANTHER" id="PTHR22930:SF281">
    <property type="entry name" value="NUCLEASE"/>
    <property type="match status" value="1"/>
</dbReference>
<name>A0AAV6XPV0_9LAMI</name>
<keyword evidence="7" id="KW-0539">Nucleus</keyword>
<dbReference type="Pfam" id="PF13359">
    <property type="entry name" value="DDE_Tnp_4"/>
    <property type="match status" value="1"/>
</dbReference>
<gene>
    <name evidence="9" type="ORF">BUALT_Bualt05G0095000</name>
</gene>
<dbReference type="GO" id="GO:0005634">
    <property type="term" value="C:nucleus"/>
    <property type="evidence" value="ECO:0007669"/>
    <property type="project" value="UniProtKB-SubCell"/>
</dbReference>
<dbReference type="InterPro" id="IPR027806">
    <property type="entry name" value="HARBI1_dom"/>
</dbReference>
<dbReference type="GO" id="GO:0016787">
    <property type="term" value="F:hydrolase activity"/>
    <property type="evidence" value="ECO:0007669"/>
    <property type="project" value="UniProtKB-KW"/>
</dbReference>
<keyword evidence="4" id="KW-0540">Nuclease</keyword>
<comment type="cofactor">
    <cofactor evidence="1">
        <name>a divalent metal cation</name>
        <dbReference type="ChEBI" id="CHEBI:60240"/>
    </cofactor>
</comment>
<keyword evidence="10" id="KW-1185">Reference proteome</keyword>
<evidence type="ECO:0000256" key="6">
    <source>
        <dbReference type="ARBA" id="ARBA00022801"/>
    </source>
</evidence>
<dbReference type="PANTHER" id="PTHR22930">
    <property type="match status" value="1"/>
</dbReference>
<accession>A0AAV6XPV0</accession>
<evidence type="ECO:0000259" key="8">
    <source>
        <dbReference type="Pfam" id="PF13359"/>
    </source>
</evidence>
<evidence type="ECO:0000256" key="2">
    <source>
        <dbReference type="ARBA" id="ARBA00004123"/>
    </source>
</evidence>
<dbReference type="EMBL" id="WHWC01000005">
    <property type="protein sequence ID" value="KAG8382606.1"/>
    <property type="molecule type" value="Genomic_DNA"/>
</dbReference>
<proteinExistence type="inferred from homology"/>
<evidence type="ECO:0000256" key="3">
    <source>
        <dbReference type="ARBA" id="ARBA00006958"/>
    </source>
</evidence>
<reference evidence="9" key="1">
    <citation type="submission" date="2019-10" db="EMBL/GenBank/DDBJ databases">
        <authorList>
            <person name="Zhang R."/>
            <person name="Pan Y."/>
            <person name="Wang J."/>
            <person name="Ma R."/>
            <person name="Yu S."/>
        </authorList>
    </citation>
    <scope>NUCLEOTIDE SEQUENCE</scope>
    <source>
        <strain evidence="9">LA-IB0</strain>
        <tissue evidence="9">Leaf</tissue>
    </source>
</reference>
<comment type="subcellular location">
    <subcellularLocation>
        <location evidence="2">Nucleus</location>
    </subcellularLocation>
</comment>
<evidence type="ECO:0000313" key="9">
    <source>
        <dbReference type="EMBL" id="KAG8382606.1"/>
    </source>
</evidence>
<dbReference type="GO" id="GO:0046872">
    <property type="term" value="F:metal ion binding"/>
    <property type="evidence" value="ECO:0007669"/>
    <property type="project" value="UniProtKB-KW"/>
</dbReference>
<evidence type="ECO:0000256" key="4">
    <source>
        <dbReference type="ARBA" id="ARBA00022722"/>
    </source>
</evidence>
<sequence>MLMSYLKIGCLEALDGTYIPMGVRLPDKAIYQNRKGDISVNALGVCDINIKFVYILTGWEGSAEDSRVSKDALTRENSLKVLSAFMDSNSSRVRSSIVWDTIKSTRRSWSLHEEIGFDSCTEGAHGSGWKCDNGFRI</sequence>
<comment type="similarity">
    <text evidence="3">Belongs to the HARBI1 family.</text>
</comment>
<protein>
    <recommendedName>
        <fullName evidence="8">DDE Tnp4 domain-containing protein</fullName>
    </recommendedName>
</protein>
<dbReference type="InterPro" id="IPR045249">
    <property type="entry name" value="HARBI1-like"/>
</dbReference>
<comment type="caution">
    <text evidence="9">The sequence shown here is derived from an EMBL/GenBank/DDBJ whole genome shotgun (WGS) entry which is preliminary data.</text>
</comment>
<evidence type="ECO:0000256" key="5">
    <source>
        <dbReference type="ARBA" id="ARBA00022723"/>
    </source>
</evidence>
<feature type="domain" description="DDE Tnp4" evidence="8">
    <location>
        <begin position="15"/>
        <end position="70"/>
    </location>
</feature>
<evidence type="ECO:0000256" key="7">
    <source>
        <dbReference type="ARBA" id="ARBA00023242"/>
    </source>
</evidence>